<evidence type="ECO:0000313" key="4">
    <source>
        <dbReference type="EMBL" id="SCV68963.1"/>
    </source>
</evidence>
<sequence length="336" mass="34759">MRATRLIGNLLWATATTHSTLVSASASPEALASLGVIGSDAQHSAAKRHLEQSKSHHRRLRMATSPNVSPLQSRDGSGNLTTSTDTELHSHAKRASFSGRASFFAPGLGACGTISKASDYMVALNQAQYGDLGAVSSWCFQTITITYGASYASSRVRSLITDFVRKLRSGCPYGALDLSPSLFSYFANPSVGVFYMSWSSGGSPPKAKTTTTTITTAVRITTTTTNTTTTTTTTPTFTPSPSTTQPLTTSIMANTTSARTSLTANSTVMATVTSEATTTVVATTTSASSEPSATDASSTSSSTAPTTEQATSNLDTISQLVLAMGNLAAAAVQANA</sequence>
<dbReference type="STRING" id="269621.A0A238FAC5"/>
<dbReference type="CDD" id="cd22191">
    <property type="entry name" value="DPBB_RlpA_EXP_N-like"/>
    <property type="match status" value="1"/>
</dbReference>
<dbReference type="AlphaFoldDB" id="A0A238FAC5"/>
<feature type="region of interest" description="Disordered" evidence="2">
    <location>
        <begin position="282"/>
        <end position="311"/>
    </location>
</feature>
<reference evidence="5" key="1">
    <citation type="submission" date="2016-09" db="EMBL/GenBank/DDBJ databases">
        <authorList>
            <person name="Jeantristanb JTB J.-T."/>
            <person name="Ricardo R."/>
        </authorList>
    </citation>
    <scope>NUCLEOTIDE SEQUENCE [LARGE SCALE GENOMIC DNA]</scope>
</reference>
<evidence type="ECO:0000313" key="5">
    <source>
        <dbReference type="Proteomes" id="UP000198372"/>
    </source>
</evidence>
<evidence type="ECO:0000256" key="1">
    <source>
        <dbReference type="ARBA" id="ARBA00022729"/>
    </source>
</evidence>
<protein>
    <submittedName>
        <fullName evidence="4">BQ2448_1983 protein</fullName>
    </submittedName>
</protein>
<keyword evidence="1 3" id="KW-0732">Signal</keyword>
<keyword evidence="5" id="KW-1185">Reference proteome</keyword>
<proteinExistence type="predicted"/>
<feature type="signal peptide" evidence="3">
    <location>
        <begin position="1"/>
        <end position="19"/>
    </location>
</feature>
<evidence type="ECO:0000256" key="3">
    <source>
        <dbReference type="SAM" id="SignalP"/>
    </source>
</evidence>
<dbReference type="InterPro" id="IPR036908">
    <property type="entry name" value="RlpA-like_sf"/>
</dbReference>
<dbReference type="Proteomes" id="UP000198372">
    <property type="component" value="Unassembled WGS sequence"/>
</dbReference>
<name>A0A238FAC5_9BASI</name>
<accession>A0A238FAC5</accession>
<dbReference type="Gene3D" id="2.40.40.10">
    <property type="entry name" value="RlpA-like domain"/>
    <property type="match status" value="1"/>
</dbReference>
<dbReference type="InterPro" id="IPR051477">
    <property type="entry name" value="Expansin_CellWall"/>
</dbReference>
<feature type="region of interest" description="Disordered" evidence="2">
    <location>
        <begin position="43"/>
        <end position="85"/>
    </location>
</feature>
<gene>
    <name evidence="4" type="ORF">BQ2448_1983</name>
</gene>
<dbReference type="OrthoDB" id="2538367at2759"/>
<feature type="compositionally biased region" description="Polar residues" evidence="2">
    <location>
        <begin position="64"/>
        <end position="85"/>
    </location>
</feature>
<organism evidence="4 5">
    <name type="scientific">Microbotryum intermedium</name>
    <dbReference type="NCBI Taxonomy" id="269621"/>
    <lineage>
        <taxon>Eukaryota</taxon>
        <taxon>Fungi</taxon>
        <taxon>Dikarya</taxon>
        <taxon>Basidiomycota</taxon>
        <taxon>Pucciniomycotina</taxon>
        <taxon>Microbotryomycetes</taxon>
        <taxon>Microbotryales</taxon>
        <taxon>Microbotryaceae</taxon>
        <taxon>Microbotryum</taxon>
    </lineage>
</organism>
<dbReference type="EMBL" id="FMSP01000004">
    <property type="protein sequence ID" value="SCV68963.1"/>
    <property type="molecule type" value="Genomic_DNA"/>
</dbReference>
<dbReference type="PANTHER" id="PTHR31836:SF28">
    <property type="entry name" value="SRCR DOMAIN-CONTAINING PROTEIN-RELATED"/>
    <property type="match status" value="1"/>
</dbReference>
<dbReference type="PANTHER" id="PTHR31836">
    <property type="match status" value="1"/>
</dbReference>
<feature type="region of interest" description="Disordered" evidence="2">
    <location>
        <begin position="227"/>
        <end position="247"/>
    </location>
</feature>
<evidence type="ECO:0000256" key="2">
    <source>
        <dbReference type="SAM" id="MobiDB-lite"/>
    </source>
</evidence>
<feature type="chain" id="PRO_5012375977" evidence="3">
    <location>
        <begin position="20"/>
        <end position="336"/>
    </location>
</feature>
<dbReference type="SUPFAM" id="SSF50685">
    <property type="entry name" value="Barwin-like endoglucanases"/>
    <property type="match status" value="1"/>
</dbReference>